<keyword evidence="4" id="KW-1185">Reference proteome</keyword>
<dbReference type="Proteomes" id="UP000182740">
    <property type="component" value="Unassembled WGS sequence"/>
</dbReference>
<feature type="compositionally biased region" description="Basic and acidic residues" evidence="1">
    <location>
        <begin position="1"/>
        <end position="12"/>
    </location>
</feature>
<reference evidence="4" key="1">
    <citation type="submission" date="2016-11" db="EMBL/GenBank/DDBJ databases">
        <authorList>
            <person name="Varghese N."/>
            <person name="Submissions S."/>
        </authorList>
    </citation>
    <scope>NUCLEOTIDE SEQUENCE [LARGE SCALE GENOMIC DNA]</scope>
    <source>
        <strain evidence="4">DSM 44671</strain>
    </source>
</reference>
<dbReference type="EMBL" id="FPJG01000006">
    <property type="protein sequence ID" value="SFW46781.1"/>
    <property type="molecule type" value="Genomic_DNA"/>
</dbReference>
<evidence type="ECO:0000313" key="3">
    <source>
        <dbReference type="EMBL" id="SFW46781.1"/>
    </source>
</evidence>
<evidence type="ECO:0000256" key="2">
    <source>
        <dbReference type="SAM" id="Phobius"/>
    </source>
</evidence>
<proteinExistence type="predicted"/>
<evidence type="ECO:0000256" key="1">
    <source>
        <dbReference type="SAM" id="MobiDB-lite"/>
    </source>
</evidence>
<dbReference type="RefSeq" id="WP_143168466.1">
    <property type="nucleotide sequence ID" value="NZ_FPJG01000006.1"/>
</dbReference>
<protein>
    <submittedName>
        <fullName evidence="3">Uncharacterized protein</fullName>
    </submittedName>
</protein>
<feature type="transmembrane region" description="Helical" evidence="2">
    <location>
        <begin position="170"/>
        <end position="188"/>
    </location>
</feature>
<keyword evidence="2" id="KW-0472">Membrane</keyword>
<dbReference type="OrthoDB" id="5181787at2"/>
<dbReference type="AlphaFoldDB" id="A0A1K1PH61"/>
<name>A0A1K1PH61_9PSEU</name>
<gene>
    <name evidence="3" type="ORF">SAMN04489730_0613</name>
</gene>
<keyword evidence="2" id="KW-1133">Transmembrane helix</keyword>
<dbReference type="STRING" id="546364.SAMN04489730_0613"/>
<sequence>MAEQRDDGKPGSDIEPAGSSTPAGGNAQTGGFPALPQPGGSSAPGQGSPALPQPGGGSSGPSQGSPALPQPGGGAPAPSQRPPALPQPSGTPAQPPIDPAELERFRQFQQFQDYLRFTQAQQGNQPAPYPDAGMVQAPPSQPPMIPPGYQLVPAERRRAPKWLSWLGKKVIAWVLAIVILGVAATWLYNHFFPNDSGKSSAQLAQEGGGTYHTNHVFSKSPYEAVRMVYQDIAQGSVEDACGRFAYDAGKYGDIQTKFAQDLGQNDCRQAVQAIHAQVQPKDRNDYAESVPSYVSEPLPGDVVTIDSCSFPITGGPALGVFTVTKVEMGQWLITRHAPGPAKCAGAPTTTPTS</sequence>
<feature type="compositionally biased region" description="Low complexity" evidence="1">
    <location>
        <begin position="33"/>
        <end position="50"/>
    </location>
</feature>
<feature type="region of interest" description="Disordered" evidence="1">
    <location>
        <begin position="122"/>
        <end position="142"/>
    </location>
</feature>
<evidence type="ECO:0000313" key="4">
    <source>
        <dbReference type="Proteomes" id="UP000182740"/>
    </source>
</evidence>
<accession>A0A1K1PH61</accession>
<feature type="region of interest" description="Disordered" evidence="1">
    <location>
        <begin position="1"/>
        <end position="98"/>
    </location>
</feature>
<organism evidence="3 4">
    <name type="scientific">Amycolatopsis australiensis</name>
    <dbReference type="NCBI Taxonomy" id="546364"/>
    <lineage>
        <taxon>Bacteria</taxon>
        <taxon>Bacillati</taxon>
        <taxon>Actinomycetota</taxon>
        <taxon>Actinomycetes</taxon>
        <taxon>Pseudonocardiales</taxon>
        <taxon>Pseudonocardiaceae</taxon>
        <taxon>Amycolatopsis</taxon>
    </lineage>
</organism>
<keyword evidence="2" id="KW-0812">Transmembrane</keyword>